<name>A0AAE0XZ54_9GAST</name>
<dbReference type="EMBL" id="JAWDGP010007325">
    <property type="protein sequence ID" value="KAK3725816.1"/>
    <property type="molecule type" value="Genomic_DNA"/>
</dbReference>
<evidence type="ECO:0000313" key="2">
    <source>
        <dbReference type="EMBL" id="KAK3725816.1"/>
    </source>
</evidence>
<comment type="caution">
    <text evidence="2">The sequence shown here is derived from an EMBL/GenBank/DDBJ whole genome shotgun (WGS) entry which is preliminary data.</text>
</comment>
<gene>
    <name evidence="2" type="ORF">RRG08_030044</name>
</gene>
<evidence type="ECO:0000313" key="3">
    <source>
        <dbReference type="Proteomes" id="UP001283361"/>
    </source>
</evidence>
<proteinExistence type="predicted"/>
<keyword evidence="3" id="KW-1185">Reference proteome</keyword>
<sequence length="169" mass="19421">MGESRLRRRSGCSKLIDEEDFGDSLLSSGKKPVKTRKSASSKLRTENVQTKPAMLFSARPPKNTSAPFNDVHCFPGTCHEIDLFFSSYFCRTYLFFFFSHFLVHACQHRYHAAGSDSPVVFWSMPGLRMFRFGIKHFALGIPRFTSIFRRTVSRHASRVDAKLELEILF</sequence>
<dbReference type="AlphaFoldDB" id="A0AAE0XZ54"/>
<reference evidence="2" key="1">
    <citation type="journal article" date="2023" name="G3 (Bethesda)">
        <title>A reference genome for the long-term kleptoplast-retaining sea slug Elysia crispata morphotype clarki.</title>
        <authorList>
            <person name="Eastman K.E."/>
            <person name="Pendleton A.L."/>
            <person name="Shaikh M.A."/>
            <person name="Suttiyut T."/>
            <person name="Ogas R."/>
            <person name="Tomko P."/>
            <person name="Gavelis G."/>
            <person name="Widhalm J.R."/>
            <person name="Wisecaver J.H."/>
        </authorList>
    </citation>
    <scope>NUCLEOTIDE SEQUENCE</scope>
    <source>
        <strain evidence="2">ECLA1</strain>
    </source>
</reference>
<organism evidence="2 3">
    <name type="scientific">Elysia crispata</name>
    <name type="common">lettuce slug</name>
    <dbReference type="NCBI Taxonomy" id="231223"/>
    <lineage>
        <taxon>Eukaryota</taxon>
        <taxon>Metazoa</taxon>
        <taxon>Spiralia</taxon>
        <taxon>Lophotrochozoa</taxon>
        <taxon>Mollusca</taxon>
        <taxon>Gastropoda</taxon>
        <taxon>Heterobranchia</taxon>
        <taxon>Euthyneura</taxon>
        <taxon>Panpulmonata</taxon>
        <taxon>Sacoglossa</taxon>
        <taxon>Placobranchoidea</taxon>
        <taxon>Plakobranchidae</taxon>
        <taxon>Elysia</taxon>
    </lineage>
</organism>
<accession>A0AAE0XZ54</accession>
<protein>
    <submittedName>
        <fullName evidence="2">Uncharacterized protein</fullName>
    </submittedName>
</protein>
<feature type="region of interest" description="Disordered" evidence="1">
    <location>
        <begin position="22"/>
        <end position="44"/>
    </location>
</feature>
<dbReference type="Proteomes" id="UP001283361">
    <property type="component" value="Unassembled WGS sequence"/>
</dbReference>
<evidence type="ECO:0000256" key="1">
    <source>
        <dbReference type="SAM" id="MobiDB-lite"/>
    </source>
</evidence>